<reference evidence="3" key="2">
    <citation type="submission" date="2025-08" db="UniProtKB">
        <authorList>
            <consortium name="Ensembl"/>
        </authorList>
    </citation>
    <scope>IDENTIFICATION</scope>
</reference>
<dbReference type="OMA" id="VEMCFFT"/>
<sequence length="241" mass="27828">MTKFGRKIGHIAALLYFILSAFDTGYAVIQDCSWLSLQKGQDYCYIPHSEIPCYLEHAFQHFKTSNDKLHFWVEMCFFTTPHDFHGNRLNYSCNVHLQAGPVTCRSLTADLVDFTSNCTIGLFWHTGLRFTDYRYIENILLDKRNCSDAYKDLWDTTHSMYAADRYLSMYGNNTLSFSDNKDWIRIYSNSNFSWTVGTIAVVIISVLFIIIGAITLIVKIRKKVKNALTFSSEDDPTIKQI</sequence>
<evidence type="ECO:0000256" key="2">
    <source>
        <dbReference type="SAM" id="SignalP"/>
    </source>
</evidence>
<organism evidence="3 4">
    <name type="scientific">Ciona savignyi</name>
    <name type="common">Pacific transparent sea squirt</name>
    <dbReference type="NCBI Taxonomy" id="51511"/>
    <lineage>
        <taxon>Eukaryota</taxon>
        <taxon>Metazoa</taxon>
        <taxon>Chordata</taxon>
        <taxon>Tunicata</taxon>
        <taxon>Ascidiacea</taxon>
        <taxon>Phlebobranchia</taxon>
        <taxon>Cionidae</taxon>
        <taxon>Ciona</taxon>
    </lineage>
</organism>
<feature type="signal peptide" evidence="2">
    <location>
        <begin position="1"/>
        <end position="27"/>
    </location>
</feature>
<evidence type="ECO:0000256" key="1">
    <source>
        <dbReference type="SAM" id="Phobius"/>
    </source>
</evidence>
<keyword evidence="1" id="KW-1133">Transmembrane helix</keyword>
<feature type="transmembrane region" description="Helical" evidence="1">
    <location>
        <begin position="194"/>
        <end position="218"/>
    </location>
</feature>
<dbReference type="AlphaFoldDB" id="H2YCB4"/>
<accession>H2YCB4</accession>
<dbReference type="InParanoid" id="H2YCB4"/>
<proteinExistence type="predicted"/>
<reference evidence="4" key="1">
    <citation type="submission" date="2003-08" db="EMBL/GenBank/DDBJ databases">
        <authorList>
            <person name="Birren B."/>
            <person name="Nusbaum C."/>
            <person name="Abebe A."/>
            <person name="Abouelleil A."/>
            <person name="Adekoya E."/>
            <person name="Ait-zahra M."/>
            <person name="Allen N."/>
            <person name="Allen T."/>
            <person name="An P."/>
            <person name="Anderson M."/>
            <person name="Anderson S."/>
            <person name="Arachchi H."/>
            <person name="Armbruster J."/>
            <person name="Bachantsang P."/>
            <person name="Baldwin J."/>
            <person name="Barry A."/>
            <person name="Bayul T."/>
            <person name="Blitshsteyn B."/>
            <person name="Bloom T."/>
            <person name="Blye J."/>
            <person name="Boguslavskiy L."/>
            <person name="Borowsky M."/>
            <person name="Boukhgalter B."/>
            <person name="Brunache A."/>
            <person name="Butler J."/>
            <person name="Calixte N."/>
            <person name="Calvo S."/>
            <person name="Camarata J."/>
            <person name="Campo K."/>
            <person name="Chang J."/>
            <person name="Cheshatsang Y."/>
            <person name="Citroen M."/>
            <person name="Collymore A."/>
            <person name="Considine T."/>
            <person name="Cook A."/>
            <person name="Cooke P."/>
            <person name="Corum B."/>
            <person name="Cuomo C."/>
            <person name="David R."/>
            <person name="Dawoe T."/>
            <person name="Degray S."/>
            <person name="Dodge S."/>
            <person name="Dooley K."/>
            <person name="Dorje P."/>
            <person name="Dorjee K."/>
            <person name="Dorris L."/>
            <person name="Duffey N."/>
            <person name="Dupes A."/>
            <person name="Elkins T."/>
            <person name="Engels R."/>
            <person name="Erickson J."/>
            <person name="Farina A."/>
            <person name="Faro S."/>
            <person name="Ferreira P."/>
            <person name="Fischer H."/>
            <person name="Fitzgerald M."/>
            <person name="Foley K."/>
            <person name="Gage D."/>
            <person name="Galagan J."/>
            <person name="Gearin G."/>
            <person name="Gnerre S."/>
            <person name="Gnirke A."/>
            <person name="Goyette A."/>
            <person name="Graham J."/>
            <person name="Grandbois E."/>
            <person name="Gyaltsen K."/>
            <person name="Hafez N."/>
            <person name="Hagopian D."/>
            <person name="Hagos B."/>
            <person name="Hall J."/>
            <person name="Hatcher B."/>
            <person name="Heller A."/>
            <person name="Higgins H."/>
            <person name="Honan T."/>
            <person name="Horn A."/>
            <person name="Houde N."/>
            <person name="Hughes L."/>
            <person name="Hulme W."/>
            <person name="Husby E."/>
            <person name="Iliev I."/>
            <person name="Jaffe D."/>
            <person name="Jones C."/>
            <person name="Kamal M."/>
            <person name="Kamat A."/>
            <person name="Kamvysselis M."/>
            <person name="Karlsson E."/>
            <person name="Kells C."/>
            <person name="Kieu A."/>
            <person name="Kisner P."/>
            <person name="Kodira C."/>
            <person name="Kulbokas E."/>
            <person name="Labutti K."/>
            <person name="Lama D."/>
            <person name="Landers T."/>
            <person name="Leger J."/>
            <person name="Levine S."/>
            <person name="Lewis D."/>
            <person name="Lewis T."/>
            <person name="Lindblad-toh K."/>
            <person name="Liu X."/>
            <person name="Lokyitsang T."/>
            <person name="Lokyitsang Y."/>
            <person name="Lucien O."/>
            <person name="Lui A."/>
            <person name="Ma L.J."/>
            <person name="Mabbitt R."/>
            <person name="Macdonald J."/>
            <person name="Maclean C."/>
            <person name="Major J."/>
            <person name="Manning J."/>
            <person name="Marabella R."/>
            <person name="Maru K."/>
            <person name="Matthews C."/>
            <person name="Mauceli E."/>
            <person name="Mccarthy M."/>
            <person name="Mcdonough S."/>
            <person name="Mcghee T."/>
            <person name="Meldrim J."/>
            <person name="Meneus L."/>
            <person name="Mesirov J."/>
            <person name="Mihalev A."/>
            <person name="Mihova T."/>
            <person name="Mikkelsen T."/>
            <person name="Mlenga V."/>
            <person name="Moru K."/>
            <person name="Mozes J."/>
            <person name="Mulrain L."/>
            <person name="Munson G."/>
            <person name="Naylor J."/>
            <person name="Newes C."/>
            <person name="Nguyen C."/>
            <person name="Nguyen N."/>
            <person name="Nguyen T."/>
            <person name="Nicol R."/>
            <person name="Nielsen C."/>
            <person name="Nizzari M."/>
            <person name="Norbu C."/>
            <person name="Norbu N."/>
            <person name="O'donnell P."/>
            <person name="Okoawo O."/>
            <person name="O'leary S."/>
            <person name="Omotosho B."/>
            <person name="O'neill K."/>
            <person name="Osman S."/>
            <person name="Parker S."/>
            <person name="Perrin D."/>
            <person name="Phunkhang P."/>
            <person name="Piqani B."/>
            <person name="Purcell S."/>
            <person name="Rachupka T."/>
            <person name="Ramasamy U."/>
            <person name="Rameau R."/>
            <person name="Ray V."/>
            <person name="Raymond C."/>
            <person name="Retta R."/>
            <person name="Richardson S."/>
            <person name="Rise C."/>
            <person name="Rodriguez J."/>
            <person name="Rogers J."/>
            <person name="Rogov P."/>
            <person name="Rutman M."/>
            <person name="Schupbach R."/>
            <person name="Seaman C."/>
            <person name="Settipalli S."/>
            <person name="Sharpe T."/>
            <person name="Sheridan J."/>
            <person name="Sherpa N."/>
            <person name="Shi J."/>
            <person name="Smirnov S."/>
            <person name="Smith C."/>
            <person name="Sougnez C."/>
            <person name="Spencer B."/>
            <person name="Stalker J."/>
            <person name="Stange-thomann N."/>
            <person name="Stavropoulos S."/>
            <person name="Stetson K."/>
            <person name="Stone C."/>
            <person name="Stone S."/>
            <person name="Stubbs M."/>
            <person name="Talamas J."/>
            <person name="Tchuinga P."/>
            <person name="Tenzing P."/>
            <person name="Tesfaye S."/>
            <person name="Theodore J."/>
            <person name="Thoulutsang Y."/>
            <person name="Topham K."/>
            <person name="Towey S."/>
            <person name="Tsamla T."/>
            <person name="Tsomo N."/>
            <person name="Vallee D."/>
            <person name="Vassiliev H."/>
            <person name="Venkataraman V."/>
            <person name="Vinson J."/>
            <person name="Vo A."/>
            <person name="Wade C."/>
            <person name="Wang S."/>
            <person name="Wangchuk T."/>
            <person name="Wangdi T."/>
            <person name="Whittaker C."/>
            <person name="Wilkinson J."/>
            <person name="Wu Y."/>
            <person name="Wyman D."/>
            <person name="Yadav S."/>
            <person name="Yang S."/>
            <person name="Yang X."/>
            <person name="Yeager S."/>
            <person name="Yee E."/>
            <person name="Young G."/>
            <person name="Zainoun J."/>
            <person name="Zembeck L."/>
            <person name="Zimmer A."/>
            <person name="Zody M."/>
            <person name="Lander E."/>
        </authorList>
    </citation>
    <scope>NUCLEOTIDE SEQUENCE [LARGE SCALE GENOMIC DNA]</scope>
</reference>
<name>H2YCB4_CIOSA</name>
<dbReference type="HOGENOM" id="CLU_1153903_0_0_1"/>
<dbReference type="Ensembl" id="ENSCSAVT00000003007.1">
    <property type="protein sequence ID" value="ENSCSAVP00000002962.1"/>
    <property type="gene ID" value="ENSCSAVG00000001768.1"/>
</dbReference>
<keyword evidence="1" id="KW-0472">Membrane</keyword>
<reference evidence="3" key="3">
    <citation type="submission" date="2025-09" db="UniProtKB">
        <authorList>
            <consortium name="Ensembl"/>
        </authorList>
    </citation>
    <scope>IDENTIFICATION</scope>
</reference>
<keyword evidence="2" id="KW-0732">Signal</keyword>
<dbReference type="GeneTree" id="ENSGT00390000006667"/>
<evidence type="ECO:0000313" key="3">
    <source>
        <dbReference type="Ensembl" id="ENSCSAVP00000002962.1"/>
    </source>
</evidence>
<feature type="chain" id="PRO_5003578214" evidence="2">
    <location>
        <begin position="28"/>
        <end position="241"/>
    </location>
</feature>
<keyword evidence="1" id="KW-0812">Transmembrane</keyword>
<evidence type="ECO:0000313" key="4">
    <source>
        <dbReference type="Proteomes" id="UP000007875"/>
    </source>
</evidence>
<protein>
    <submittedName>
        <fullName evidence="3">Uncharacterized protein</fullName>
    </submittedName>
</protein>
<keyword evidence="4" id="KW-1185">Reference proteome</keyword>
<dbReference type="Proteomes" id="UP000007875">
    <property type="component" value="Unassembled WGS sequence"/>
</dbReference>